<gene>
    <name evidence="1" type="ORF">NIIDNTM18_21740</name>
</gene>
<reference evidence="1 2" key="1">
    <citation type="submission" date="2020-07" db="EMBL/GenBank/DDBJ databases">
        <title>Complete genome sequence of Mycolicibacterium litorale like strain isolated from cardiac implantable electronic device infection.</title>
        <authorList>
            <person name="Fukano H."/>
            <person name="Miyama H."/>
            <person name="Hoshino Y."/>
        </authorList>
    </citation>
    <scope>NUCLEOTIDE SEQUENCE [LARGE SCALE GENOMIC DNA]</scope>
    <source>
        <strain evidence="1 2">NIIDNTM18</strain>
    </source>
</reference>
<organism evidence="1 2">
    <name type="scientific">Mycolicibacterium litorale</name>
    <dbReference type="NCBI Taxonomy" id="758802"/>
    <lineage>
        <taxon>Bacteria</taxon>
        <taxon>Bacillati</taxon>
        <taxon>Actinomycetota</taxon>
        <taxon>Actinomycetes</taxon>
        <taxon>Mycobacteriales</taxon>
        <taxon>Mycobacteriaceae</taxon>
        <taxon>Mycolicibacterium</taxon>
    </lineage>
</organism>
<evidence type="ECO:0000313" key="2">
    <source>
        <dbReference type="Proteomes" id="UP000515734"/>
    </source>
</evidence>
<proteinExistence type="predicted"/>
<name>A0A6S6P4D8_9MYCO</name>
<dbReference type="EMBL" id="AP023287">
    <property type="protein sequence ID" value="BCI52896.1"/>
    <property type="molecule type" value="Genomic_DNA"/>
</dbReference>
<dbReference type="AlphaFoldDB" id="A0A6S6P4D8"/>
<dbReference type="Proteomes" id="UP000515734">
    <property type="component" value="Chromosome"/>
</dbReference>
<sequence length="84" mass="9338">MAEADQADLQAWWNKLAEDQRQRLQDAVLTYPADPSILELLTSTGCPIKDSWAMTSWTSAPENPPAITLHGPLAEFIEDQLDAE</sequence>
<dbReference type="RefSeq" id="WP_185295653.1">
    <property type="nucleotide sequence ID" value="NZ_AP023287.1"/>
</dbReference>
<evidence type="ECO:0000313" key="1">
    <source>
        <dbReference type="EMBL" id="BCI52896.1"/>
    </source>
</evidence>
<protein>
    <submittedName>
        <fullName evidence="1">Uncharacterized protein</fullName>
    </submittedName>
</protein>
<accession>A0A6S6P4D8</accession>